<dbReference type="EMBL" id="AP022593">
    <property type="protein sequence ID" value="BBY50994.1"/>
    <property type="molecule type" value="Genomic_DNA"/>
</dbReference>
<accession>A0A7I7S250</accession>
<geneLocation type="plasmid" evidence="2">
    <name>pjcm18538 dna</name>
</geneLocation>
<gene>
    <name evidence="1" type="ORF">MARA_44620</name>
</gene>
<sequence length="58" mass="6195">MDLSAEEQAAVIGEIFGNYGDMVGTEEMDTMRMAADAMCQFLPKDIALNDILLGGSPP</sequence>
<evidence type="ECO:0000313" key="1">
    <source>
        <dbReference type="EMBL" id="BBY50994.1"/>
    </source>
</evidence>
<reference evidence="1 2" key="1">
    <citation type="journal article" date="2019" name="Emerg. Microbes Infect.">
        <title>Comprehensive subspecies identification of 175 nontuberculous mycobacteria species based on 7547 genomic profiles.</title>
        <authorList>
            <person name="Matsumoto Y."/>
            <person name="Kinjo T."/>
            <person name="Motooka D."/>
            <person name="Nabeya D."/>
            <person name="Jung N."/>
            <person name="Uechi K."/>
            <person name="Horii T."/>
            <person name="Iida T."/>
            <person name="Fujita J."/>
            <person name="Nakamura S."/>
        </authorList>
    </citation>
    <scope>NUCLEOTIDE SEQUENCE [LARGE SCALE GENOMIC DNA]</scope>
    <source>
        <strain evidence="1 2">JCM 18538</strain>
    </source>
</reference>
<proteinExistence type="predicted"/>
<name>A0A7I7S250_9MYCO</name>
<protein>
    <submittedName>
        <fullName evidence="1">Uncharacterized protein</fullName>
    </submittedName>
</protein>
<dbReference type="Proteomes" id="UP000467428">
    <property type="component" value="Chromosome"/>
</dbReference>
<dbReference type="AlphaFoldDB" id="A0A7I7S250"/>
<evidence type="ECO:0000313" key="2">
    <source>
        <dbReference type="Proteomes" id="UP000467428"/>
    </source>
</evidence>
<keyword evidence="2" id="KW-1185">Reference proteome</keyword>
<dbReference type="KEGG" id="marz:MARA_44620"/>
<organism evidence="1 2">
    <name type="scientific">Mycolicibacterium arabiense</name>
    <dbReference type="NCBI Taxonomy" id="1286181"/>
    <lineage>
        <taxon>Bacteria</taxon>
        <taxon>Bacillati</taxon>
        <taxon>Actinomycetota</taxon>
        <taxon>Actinomycetes</taxon>
        <taxon>Mycobacteriales</taxon>
        <taxon>Mycobacteriaceae</taxon>
        <taxon>Mycolicibacterium</taxon>
    </lineage>
</organism>